<dbReference type="OrthoDB" id="9813158at2"/>
<dbReference type="NCBIfam" id="TIGR00369">
    <property type="entry name" value="unchar_dom_1"/>
    <property type="match status" value="1"/>
</dbReference>
<name>A0A1Y6ECR5_9SPHN</name>
<evidence type="ECO:0000259" key="2">
    <source>
        <dbReference type="Pfam" id="PF03061"/>
    </source>
</evidence>
<dbReference type="Pfam" id="PF03061">
    <property type="entry name" value="4HBT"/>
    <property type="match status" value="1"/>
</dbReference>
<dbReference type="EMBL" id="FXWG01000001">
    <property type="protein sequence ID" value="SMQ60276.1"/>
    <property type="molecule type" value="Genomic_DNA"/>
</dbReference>
<evidence type="ECO:0000313" key="3">
    <source>
        <dbReference type="EMBL" id="SMQ60276.1"/>
    </source>
</evidence>
<protein>
    <submittedName>
        <fullName evidence="3">Uncharacterized domain 1-containing protein</fullName>
    </submittedName>
</protein>
<dbReference type="SUPFAM" id="SSF54637">
    <property type="entry name" value="Thioesterase/thiol ester dehydrase-isomerase"/>
    <property type="match status" value="1"/>
</dbReference>
<accession>A0A1Y6ECR5</accession>
<dbReference type="AlphaFoldDB" id="A0A1Y6ECR5"/>
<keyword evidence="1" id="KW-0378">Hydrolase</keyword>
<gene>
    <name evidence="3" type="ORF">SAMN06297468_0397</name>
</gene>
<dbReference type="Proteomes" id="UP000194420">
    <property type="component" value="Unassembled WGS sequence"/>
</dbReference>
<dbReference type="RefSeq" id="WP_086436348.1">
    <property type="nucleotide sequence ID" value="NZ_FXWG01000001.1"/>
</dbReference>
<dbReference type="CDD" id="cd03443">
    <property type="entry name" value="PaaI_thioesterase"/>
    <property type="match status" value="1"/>
</dbReference>
<keyword evidence="4" id="KW-1185">Reference proteome</keyword>
<organism evidence="3 4">
    <name type="scientific">Altererythrobacter xiamenensis</name>
    <dbReference type="NCBI Taxonomy" id="1316679"/>
    <lineage>
        <taxon>Bacteria</taxon>
        <taxon>Pseudomonadati</taxon>
        <taxon>Pseudomonadota</taxon>
        <taxon>Alphaproteobacteria</taxon>
        <taxon>Sphingomonadales</taxon>
        <taxon>Erythrobacteraceae</taxon>
        <taxon>Altererythrobacter</taxon>
    </lineage>
</organism>
<sequence length="140" mass="15311">MSNSAEHAHKLTPYARSLGIEIERLDDGAPVVVIDFSSIIEGRPGAFHGGATSGLLETAGYAALRARLDEEGRSPQLKPINITVQFLSAGKQKRTYAHGRITRLGRRNANLTVEAWQDDRDRPIASAVMNILMADREEST</sequence>
<dbReference type="GO" id="GO:0016289">
    <property type="term" value="F:acyl-CoA hydrolase activity"/>
    <property type="evidence" value="ECO:0007669"/>
    <property type="project" value="UniProtKB-ARBA"/>
</dbReference>
<dbReference type="InterPro" id="IPR006683">
    <property type="entry name" value="Thioestr_dom"/>
</dbReference>
<dbReference type="InterPro" id="IPR029069">
    <property type="entry name" value="HotDog_dom_sf"/>
</dbReference>
<reference evidence="4" key="1">
    <citation type="submission" date="2017-04" db="EMBL/GenBank/DDBJ databases">
        <authorList>
            <person name="Varghese N."/>
            <person name="Submissions S."/>
        </authorList>
    </citation>
    <scope>NUCLEOTIDE SEQUENCE [LARGE SCALE GENOMIC DNA]</scope>
</reference>
<evidence type="ECO:0000313" key="4">
    <source>
        <dbReference type="Proteomes" id="UP000194420"/>
    </source>
</evidence>
<evidence type="ECO:0000256" key="1">
    <source>
        <dbReference type="ARBA" id="ARBA00022801"/>
    </source>
</evidence>
<dbReference type="Gene3D" id="3.10.129.10">
    <property type="entry name" value="Hotdog Thioesterase"/>
    <property type="match status" value="1"/>
</dbReference>
<proteinExistence type="predicted"/>
<dbReference type="InterPro" id="IPR003736">
    <property type="entry name" value="PAAI_dom"/>
</dbReference>
<feature type="domain" description="Thioesterase" evidence="2">
    <location>
        <begin position="45"/>
        <end position="122"/>
    </location>
</feature>